<feature type="compositionally biased region" description="Basic and acidic residues" evidence="1">
    <location>
        <begin position="55"/>
        <end position="65"/>
    </location>
</feature>
<name>A0ABM4XS92_VULVU</name>
<evidence type="ECO:0000313" key="3">
    <source>
        <dbReference type="RefSeq" id="XP_072580913.1"/>
    </source>
</evidence>
<feature type="compositionally biased region" description="Low complexity" evidence="1">
    <location>
        <begin position="75"/>
        <end position="98"/>
    </location>
</feature>
<accession>A0ABM4XS92</accession>
<organism evidence="2 3">
    <name type="scientific">Vulpes vulpes</name>
    <name type="common">Red fox</name>
    <dbReference type="NCBI Taxonomy" id="9627"/>
    <lineage>
        <taxon>Eukaryota</taxon>
        <taxon>Metazoa</taxon>
        <taxon>Chordata</taxon>
        <taxon>Craniata</taxon>
        <taxon>Vertebrata</taxon>
        <taxon>Euteleostomi</taxon>
        <taxon>Mammalia</taxon>
        <taxon>Eutheria</taxon>
        <taxon>Laurasiatheria</taxon>
        <taxon>Carnivora</taxon>
        <taxon>Caniformia</taxon>
        <taxon>Canidae</taxon>
        <taxon>Vulpes</taxon>
    </lineage>
</organism>
<evidence type="ECO:0000313" key="2">
    <source>
        <dbReference type="Proteomes" id="UP001652641"/>
    </source>
</evidence>
<dbReference type="Proteomes" id="UP001652641">
    <property type="component" value="Chromosome 10"/>
</dbReference>
<evidence type="ECO:0008006" key="4">
    <source>
        <dbReference type="Google" id="ProtNLM"/>
    </source>
</evidence>
<keyword evidence="2" id="KW-1185">Reference proteome</keyword>
<sequence length="245" mass="25818">MASWPARPLRSAFAKTARAGAVDTATEAAGGGEVAPATARPATARADVPAPTEATPRRHDSAEGRRARRARARARGTVGRAGAEAGAEAAARRGVVTTGSPGAERTRPRVARVSSWTWRTPEGPLRAREAAAREPPRLLRSSRGSRVPTPDCCQLLPARREDLERHFHRDAPAAAAAWRRMGGGTCPRGVGTVPCFAAAAPPDLPPRPEEGRIPETAAPDSVEAGLILPVALWGFFPLVIFQCES</sequence>
<dbReference type="GeneID" id="140594241"/>
<dbReference type="RefSeq" id="XP_072580913.1">
    <property type="nucleotide sequence ID" value="XM_072724812.1"/>
</dbReference>
<proteinExistence type="predicted"/>
<feature type="region of interest" description="Disordered" evidence="1">
    <location>
        <begin position="126"/>
        <end position="146"/>
    </location>
</feature>
<feature type="region of interest" description="Disordered" evidence="1">
    <location>
        <begin position="21"/>
        <end position="114"/>
    </location>
</feature>
<evidence type="ECO:0000256" key="1">
    <source>
        <dbReference type="SAM" id="MobiDB-lite"/>
    </source>
</evidence>
<protein>
    <recommendedName>
        <fullName evidence="4">Translation initiation factor IF-2-like</fullName>
    </recommendedName>
</protein>
<reference evidence="3" key="1">
    <citation type="submission" date="2025-08" db="UniProtKB">
        <authorList>
            <consortium name="RefSeq"/>
        </authorList>
    </citation>
    <scope>IDENTIFICATION</scope>
    <source>
        <tissue evidence="3">Cell line</tissue>
    </source>
</reference>
<feature type="compositionally biased region" description="Low complexity" evidence="1">
    <location>
        <begin position="21"/>
        <end position="52"/>
    </location>
</feature>
<feature type="compositionally biased region" description="Basic and acidic residues" evidence="1">
    <location>
        <begin position="126"/>
        <end position="137"/>
    </location>
</feature>
<gene>
    <name evidence="3" type="primary">LOC140594241</name>
</gene>